<dbReference type="RefSeq" id="WP_227575667.1">
    <property type="nucleotide sequence ID" value="NZ_CP101987.1"/>
</dbReference>
<dbReference type="Pfam" id="PF20587">
    <property type="entry name" value="DUF6789"/>
    <property type="match status" value="1"/>
</dbReference>
<sequence>MLDESGTTVGAPARPHRPALPARLVLGAACCATGAALVAHFLLGLPLMVLVLTTAVLAVAAWAVVLRRLDPAVRAVVARRARIGCLAGVPALVAYDLSRWLLVEATSSPIRPFEAWRAFGELLGAGDRAGDAAFAAGFAFHVVNGLSFATAFGVVLAHRGVLAGIAWGLLLETAMVTFYPGWLGLKALEEFVSITVVGHVVYGATLGGLALRGWRRYVADVSA</sequence>
<proteinExistence type="predicted"/>
<keyword evidence="1" id="KW-0472">Membrane</keyword>
<evidence type="ECO:0000313" key="3">
    <source>
        <dbReference type="Proteomes" id="UP001316384"/>
    </source>
</evidence>
<protein>
    <submittedName>
        <fullName evidence="2">Uncharacterized protein</fullName>
    </submittedName>
</protein>
<evidence type="ECO:0000256" key="1">
    <source>
        <dbReference type="SAM" id="Phobius"/>
    </source>
</evidence>
<feature type="transmembrane region" description="Helical" evidence="1">
    <location>
        <begin position="191"/>
        <end position="211"/>
    </location>
</feature>
<accession>A0ABY5KPW4</accession>
<dbReference type="InterPro" id="IPR046739">
    <property type="entry name" value="DUF6789"/>
</dbReference>
<dbReference type="EMBL" id="CP101987">
    <property type="protein sequence ID" value="UUI70358.1"/>
    <property type="molecule type" value="Genomic_DNA"/>
</dbReference>
<reference evidence="2 3" key="1">
    <citation type="submission" date="2022-07" db="EMBL/GenBank/DDBJ databases">
        <title>Novel species in genus cellulomonas.</title>
        <authorList>
            <person name="Ye L."/>
        </authorList>
    </citation>
    <scope>NUCLEOTIDE SEQUENCE [LARGE SCALE GENOMIC DNA]</scope>
    <source>
        <strain evidence="3">zg-B89</strain>
    </source>
</reference>
<feature type="transmembrane region" description="Helical" evidence="1">
    <location>
        <begin position="132"/>
        <end position="154"/>
    </location>
</feature>
<keyword evidence="3" id="KW-1185">Reference proteome</keyword>
<feature type="transmembrane region" description="Helical" evidence="1">
    <location>
        <begin position="24"/>
        <end position="43"/>
    </location>
</feature>
<feature type="transmembrane region" description="Helical" evidence="1">
    <location>
        <begin position="161"/>
        <end position="179"/>
    </location>
</feature>
<gene>
    <name evidence="2" type="ORF">NP048_11105</name>
</gene>
<dbReference type="Proteomes" id="UP001316384">
    <property type="component" value="Chromosome"/>
</dbReference>
<name>A0ABY5KPW4_9CELL</name>
<keyword evidence="1" id="KW-1133">Transmembrane helix</keyword>
<feature type="transmembrane region" description="Helical" evidence="1">
    <location>
        <begin position="81"/>
        <end position="102"/>
    </location>
</feature>
<feature type="transmembrane region" description="Helical" evidence="1">
    <location>
        <begin position="49"/>
        <end position="69"/>
    </location>
</feature>
<organism evidence="2 3">
    <name type="scientific">Cellulomonas xiejunii</name>
    <dbReference type="NCBI Taxonomy" id="2968083"/>
    <lineage>
        <taxon>Bacteria</taxon>
        <taxon>Bacillati</taxon>
        <taxon>Actinomycetota</taxon>
        <taxon>Actinomycetes</taxon>
        <taxon>Micrococcales</taxon>
        <taxon>Cellulomonadaceae</taxon>
        <taxon>Cellulomonas</taxon>
    </lineage>
</organism>
<keyword evidence="1" id="KW-0812">Transmembrane</keyword>
<evidence type="ECO:0000313" key="2">
    <source>
        <dbReference type="EMBL" id="UUI70358.1"/>
    </source>
</evidence>